<dbReference type="KEGG" id="paj:PAJ_2160"/>
<dbReference type="AlphaFoldDB" id="A0A0H3KYV3"/>
<reference evidence="2" key="1">
    <citation type="journal article" date="2012" name="Appl. Microbiol. Biotechnol.">
        <title>The complete genome sequence of Pantoea ananatis AJ13355, an organism with great biotechnological potential.</title>
        <authorList>
            <person name="Hara Y."/>
            <person name="Kadotani N."/>
            <person name="Izui H."/>
            <person name="Katashkina J.I."/>
            <person name="Kuvaeva T.M."/>
            <person name="Andreeva I.G."/>
            <person name="Golubeva L.I."/>
            <person name="Malko D.B."/>
            <person name="Makeev V.J."/>
            <person name="Mashko S.V."/>
            <person name="Kozlov Y.I."/>
        </authorList>
    </citation>
    <scope>NUCLEOTIDE SEQUENCE [LARGE SCALE GENOMIC DNA]</scope>
    <source>
        <strain evidence="2">AJ13355</strain>
    </source>
</reference>
<dbReference type="Proteomes" id="UP000006690">
    <property type="component" value="Chromosome"/>
</dbReference>
<sequence length="220" mass="24149">MQVAVVAGEVSDQSARFAHQQFTRREIPRFQTNFKVAINAACGDVRQIQRSGAGATEIGTLRKQLGHDVHISWGVLFELEGETGGKNGAIQIASDTAAQAVTIQLRALSAYGAEQFITHRIVNDSHFCTAFNTNGDRNREVGQAFNKVGGAIQRIDYPLNILIFALKLTAFFSDDGMFWVRFTNDFDNQAFCVAVNIRYEVVAAFLAGLDSVRGFIILGN</sequence>
<dbReference type="EMBL" id="AP012032">
    <property type="protein sequence ID" value="BAK12240.1"/>
    <property type="molecule type" value="Genomic_DNA"/>
</dbReference>
<proteinExistence type="predicted"/>
<organism evidence="1 2">
    <name type="scientific">Pantoea ananatis (strain AJ13355)</name>
    <dbReference type="NCBI Taxonomy" id="932677"/>
    <lineage>
        <taxon>Bacteria</taxon>
        <taxon>Pseudomonadati</taxon>
        <taxon>Pseudomonadota</taxon>
        <taxon>Gammaproteobacteria</taxon>
        <taxon>Enterobacterales</taxon>
        <taxon>Erwiniaceae</taxon>
        <taxon>Pantoea</taxon>
    </lineage>
</organism>
<protein>
    <submittedName>
        <fullName evidence="1">Uncharacterized protein</fullName>
    </submittedName>
</protein>
<gene>
    <name evidence="1" type="ordered locus">PAJ_2160</name>
</gene>
<name>A0A0H3KYV3_PANAA</name>
<evidence type="ECO:0000313" key="2">
    <source>
        <dbReference type="Proteomes" id="UP000006690"/>
    </source>
</evidence>
<dbReference type="HOGENOM" id="CLU_1254942_0_0_6"/>
<accession>A0A0H3KYV3</accession>
<evidence type="ECO:0000313" key="1">
    <source>
        <dbReference type="EMBL" id="BAK12240.1"/>
    </source>
</evidence>